<evidence type="ECO:0000313" key="1">
    <source>
        <dbReference type="EMBL" id="PCJ25318.1"/>
    </source>
</evidence>
<accession>A0A2A5B2J5</accession>
<dbReference type="SUPFAM" id="SSF55729">
    <property type="entry name" value="Acyl-CoA N-acyltransferases (Nat)"/>
    <property type="match status" value="1"/>
</dbReference>
<dbReference type="InterPro" id="IPR016181">
    <property type="entry name" value="Acyl_CoA_acyltransferase"/>
</dbReference>
<dbReference type="AlphaFoldDB" id="A0A2A5B2J5"/>
<proteinExistence type="predicted"/>
<protein>
    <submittedName>
        <fullName evidence="1">Uncharacterized protein</fullName>
    </submittedName>
</protein>
<comment type="caution">
    <text evidence="1">The sequence shown here is derived from an EMBL/GenBank/DDBJ whole genome shotgun (WGS) entry which is preliminary data.</text>
</comment>
<dbReference type="InterPro" id="IPR029063">
    <property type="entry name" value="SAM-dependent_MTases_sf"/>
</dbReference>
<dbReference type="SUPFAM" id="SSF53335">
    <property type="entry name" value="S-adenosyl-L-methionine-dependent methyltransferases"/>
    <property type="match status" value="1"/>
</dbReference>
<dbReference type="Gene3D" id="3.40.50.150">
    <property type="entry name" value="Vaccinia Virus protein VP39"/>
    <property type="match status" value="1"/>
</dbReference>
<reference evidence="2" key="1">
    <citation type="submission" date="2017-08" db="EMBL/GenBank/DDBJ databases">
        <title>A dynamic microbial community with high functional redundancy inhabits the cold, oxic subseafloor aquifer.</title>
        <authorList>
            <person name="Tully B.J."/>
            <person name="Wheat C.G."/>
            <person name="Glazer B.T."/>
            <person name="Huber J.A."/>
        </authorList>
    </citation>
    <scope>NUCLEOTIDE SEQUENCE [LARGE SCALE GENOMIC DNA]</scope>
</reference>
<sequence>MTTTVSPATPDLLSQVLTLEFGETNCLHYGLFDGDETDSFSELSSGRLSNFNRVVNGQKRFHQFLLNRIVSTVDADARVLVVGTNFNQLASDCAAQGLNTVCLNDSESSARKFSDQKNLQYIYGAFSEYDDSDEFDLVLTLGSDLYLDQMKMLSTCRQLIKENGEVVIVGEFLADDSAIEYSALPSLSSFRQLSERLGYQLLKDLDYSADALKTLQLLYSGLQKQQGELTESNESTIQELHKDIESLIQEFEIGRRRFCVFSLNRTLEQVDEYSNAEFGDIDSFQASEVSALFEESFGVPFDSRLWDWKYKLGKGTCVVARIEKDGKIVAHYGGAPRKISYFGSPSMAIQPCDVMVRPDIRKQYGKGSLFFKIASTFLEREIGNSVNHLLGFGFPNQKAMNISVRLSLYEKTDEFVEIVYMRPDQQEASRNTKIIPFDKNGNEHQLALNGLWQKMCADFDSAIIGERDWQYIKYRFFDHPFAESGQYRCLLISQADSGEALAIVVLKEHGEQLLLMDIICARASIKTVIDELNQFLSEESQQLKIWITGAWIDTVKLEGAVVNGLGIEIPCNSWNPGPSVETLRGAWWLTAGDMDFV</sequence>
<evidence type="ECO:0000313" key="2">
    <source>
        <dbReference type="Proteomes" id="UP000218327"/>
    </source>
</evidence>
<dbReference type="EMBL" id="NVVJ01000018">
    <property type="protein sequence ID" value="PCJ25318.1"/>
    <property type="molecule type" value="Genomic_DNA"/>
</dbReference>
<dbReference type="Gene3D" id="3.40.630.30">
    <property type="match status" value="1"/>
</dbReference>
<organism evidence="1 2">
    <name type="scientific">SAR86 cluster bacterium</name>
    <dbReference type="NCBI Taxonomy" id="2030880"/>
    <lineage>
        <taxon>Bacteria</taxon>
        <taxon>Pseudomonadati</taxon>
        <taxon>Pseudomonadota</taxon>
        <taxon>Gammaproteobacteria</taxon>
        <taxon>SAR86 cluster</taxon>
    </lineage>
</organism>
<gene>
    <name evidence="1" type="ORF">COA96_07535</name>
</gene>
<name>A0A2A5B2J5_9GAMM</name>
<dbReference type="Proteomes" id="UP000218327">
    <property type="component" value="Unassembled WGS sequence"/>
</dbReference>